<proteinExistence type="predicted"/>
<dbReference type="EMBL" id="JAOQBH010000003">
    <property type="protein sequence ID" value="KAJ4138638.1"/>
    <property type="molecule type" value="Genomic_DNA"/>
</dbReference>
<organism evidence="2 3">
    <name type="scientific">Fusarium equiseti</name>
    <name type="common">Fusarium scirpi</name>
    <dbReference type="NCBI Taxonomy" id="61235"/>
    <lineage>
        <taxon>Eukaryota</taxon>
        <taxon>Fungi</taxon>
        <taxon>Dikarya</taxon>
        <taxon>Ascomycota</taxon>
        <taxon>Pezizomycotina</taxon>
        <taxon>Sordariomycetes</taxon>
        <taxon>Hypocreomycetidae</taxon>
        <taxon>Hypocreales</taxon>
        <taxon>Nectriaceae</taxon>
        <taxon>Fusarium</taxon>
        <taxon>Fusarium incarnatum-equiseti species complex</taxon>
    </lineage>
</organism>
<accession>A0ABQ8RNL5</accession>
<feature type="region of interest" description="Disordered" evidence="1">
    <location>
        <begin position="1"/>
        <end position="48"/>
    </location>
</feature>
<evidence type="ECO:0000256" key="1">
    <source>
        <dbReference type="SAM" id="MobiDB-lite"/>
    </source>
</evidence>
<protein>
    <submittedName>
        <fullName evidence="2">Uncharacterized protein</fullName>
    </submittedName>
</protein>
<gene>
    <name evidence="2" type="ORF">NW768_002488</name>
</gene>
<evidence type="ECO:0000313" key="2">
    <source>
        <dbReference type="EMBL" id="KAJ4138638.1"/>
    </source>
</evidence>
<feature type="compositionally biased region" description="Polar residues" evidence="1">
    <location>
        <begin position="28"/>
        <end position="47"/>
    </location>
</feature>
<reference evidence="2" key="1">
    <citation type="submission" date="2022-09" db="EMBL/GenBank/DDBJ databases">
        <title>Fusarium specimens isolated from Avocado Roots.</title>
        <authorList>
            <person name="Stajich J."/>
            <person name="Roper C."/>
            <person name="Heimlech-Rivalta G."/>
        </authorList>
    </citation>
    <scope>NUCLEOTIDE SEQUENCE</scope>
    <source>
        <strain evidence="2">CF00095</strain>
    </source>
</reference>
<sequence length="269" mass="29254">MTTAHQAPPNGVLPPQGYTMADADHPQDQTIHQSPQCNTTTTYQNRTGGPVRYKITRRSFPNRYECKPQHDFDRPATYTLKLSDSRKKKPDLSFAAKGMSMGECYFPNVRKTSRKHAKSFRIGLGNPSNMQWTELIHHGNDDHGWSFTFTLPSTGQPIPLTWMKDNNVAVDGMHASSLSDNNFNLQDTNGQVMAVFTSHTFSLGSSTAGMVQINVDLGPIFEHAVVMSLLCIYEYKKREENKSSSSFNAGGAGVAGAAAAGGGGGGSSC</sequence>
<keyword evidence="3" id="KW-1185">Reference proteome</keyword>
<comment type="caution">
    <text evidence="2">The sequence shown here is derived from an EMBL/GenBank/DDBJ whole genome shotgun (WGS) entry which is preliminary data.</text>
</comment>
<evidence type="ECO:0000313" key="3">
    <source>
        <dbReference type="Proteomes" id="UP001152024"/>
    </source>
</evidence>
<name>A0ABQ8RNL5_FUSEQ</name>
<dbReference type="Proteomes" id="UP001152024">
    <property type="component" value="Unassembled WGS sequence"/>
</dbReference>